<name>A0A9W8IY52_9AGAR</name>
<dbReference type="OrthoDB" id="3015170at2759"/>
<reference evidence="5" key="1">
    <citation type="submission" date="2022-06" db="EMBL/GenBank/DDBJ databases">
        <title>Genome Sequence of Candolleomyces eurysporus.</title>
        <authorList>
            <person name="Buettner E."/>
        </authorList>
    </citation>
    <scope>NUCLEOTIDE SEQUENCE</scope>
    <source>
        <strain evidence="5">VTCC 930004</strain>
    </source>
</reference>
<dbReference type="Proteomes" id="UP001140091">
    <property type="component" value="Unassembled WGS sequence"/>
</dbReference>
<keyword evidence="1" id="KW-0064">Aspartyl protease</keyword>
<dbReference type="GO" id="GO:0005634">
    <property type="term" value="C:nucleus"/>
    <property type="evidence" value="ECO:0007669"/>
    <property type="project" value="UniProtKB-ARBA"/>
</dbReference>
<dbReference type="InterPro" id="IPR036397">
    <property type="entry name" value="RNaseH_sf"/>
</dbReference>
<feature type="domain" description="Integrase catalytic" evidence="4">
    <location>
        <begin position="548"/>
        <end position="718"/>
    </location>
</feature>
<keyword evidence="1" id="KW-0378">Hydrolase</keyword>
<dbReference type="SUPFAM" id="SSF53098">
    <property type="entry name" value="Ribonuclease H-like"/>
    <property type="match status" value="1"/>
</dbReference>
<dbReference type="SUPFAM" id="SSF56672">
    <property type="entry name" value="DNA/RNA polymerases"/>
    <property type="match status" value="1"/>
</dbReference>
<feature type="compositionally biased region" description="Pro residues" evidence="3">
    <location>
        <begin position="839"/>
        <end position="851"/>
    </location>
</feature>
<organism evidence="5 6">
    <name type="scientific">Candolleomyces eurysporus</name>
    <dbReference type="NCBI Taxonomy" id="2828524"/>
    <lineage>
        <taxon>Eukaryota</taxon>
        <taxon>Fungi</taxon>
        <taxon>Dikarya</taxon>
        <taxon>Basidiomycota</taxon>
        <taxon>Agaricomycotina</taxon>
        <taxon>Agaricomycetes</taxon>
        <taxon>Agaricomycetidae</taxon>
        <taxon>Agaricales</taxon>
        <taxon>Agaricineae</taxon>
        <taxon>Psathyrellaceae</taxon>
        <taxon>Candolleomyces</taxon>
    </lineage>
</organism>
<dbReference type="InterPro" id="IPR001584">
    <property type="entry name" value="Integrase_cat-core"/>
</dbReference>
<dbReference type="Pfam" id="PF07727">
    <property type="entry name" value="RVT_2"/>
    <property type="match status" value="1"/>
</dbReference>
<gene>
    <name evidence="5" type="ORF">H1R20_g16024</name>
</gene>
<feature type="non-terminal residue" evidence="5">
    <location>
        <position position="1564"/>
    </location>
</feature>
<dbReference type="Pfam" id="PF14223">
    <property type="entry name" value="Retrotran_gag_2"/>
    <property type="match status" value="1"/>
</dbReference>
<dbReference type="GO" id="GO:0003723">
    <property type="term" value="F:RNA binding"/>
    <property type="evidence" value="ECO:0007669"/>
    <property type="project" value="UniProtKB-KW"/>
</dbReference>
<keyword evidence="6" id="KW-1185">Reference proteome</keyword>
<evidence type="ECO:0000313" key="6">
    <source>
        <dbReference type="Proteomes" id="UP001140091"/>
    </source>
</evidence>
<dbReference type="Gene3D" id="3.30.420.10">
    <property type="entry name" value="Ribonuclease H-like superfamily/Ribonuclease H"/>
    <property type="match status" value="1"/>
</dbReference>
<evidence type="ECO:0000259" key="4">
    <source>
        <dbReference type="PROSITE" id="PS50994"/>
    </source>
</evidence>
<feature type="compositionally biased region" description="Polar residues" evidence="3">
    <location>
        <begin position="808"/>
        <end position="817"/>
    </location>
</feature>
<feature type="region of interest" description="Disordered" evidence="3">
    <location>
        <begin position="235"/>
        <end position="266"/>
    </location>
</feature>
<keyword evidence="2" id="KW-0694">RNA-binding</keyword>
<sequence length="1564" mass="174436">MSPASDTPSFSKLYKLKEDGSNWAVYRDRTTDHLKGMGLRSHLNGRVTKPIELNERYSESLNKFFFYLPSDVDFDNPLESADVDKYELLAAEYDRNEGLGSDVLNNTIPTPIYREIHHLPTLALKWRALQAMFEHRGNTVQIDILSKLQSARYSSGSMRAFLSQLTEWRNDLLDNDYQLSDSQFVTYITSSVSTIPDYRMFISAIEGAAEVTGTTITSEVLKKRLIAEHEARNGINSNATTSGSGSAALAASRSKDGKGGKKKKKNDYHCSICNVNGHSKERCYAEGGGRHDQAPEWYKKKQAERLAQEAKNANAATTTSTNVKASYTCVVEGIARSFNPIALSAAKAPDDYQGIILDCGASDHFTPFRHLLTNFVELREHTRVADNRSTYVEGRGTMVVEIPMGKGQAPTTLTLTNVYCVPSFVFTLISTTRMDLAGYSILQKGGVSTITAPDDTIIGRVPLVRGLYRVTDPVGGSDGSGPLRANSVTMSLMDFHVVMGHRSFGDLRRMIEGGMIEGIKIKDLTGTPPVCRTCVEAKAVRKPFKESRSPHPTAYAQEISSDVWGPASVESIGRKNYFVLFIDRYSHETRAFFMRNKSDAFDAYQRYEAWVRVQRDADIKVLRSDRGGEYLGAEFTSYLEHKGTVRKLTTHDSPQSNGIAERAMGVHVSTARALLLQSKLPTFLWAEAIRFSVWLHNRQFTTSVPTLKTPYEIVTGSKPNLSTLHPWGAKVLVKDLKAGKLQSRVREGRYLGPDEEALGSRIYWEGKRSITVEREVFFDIPDAGSVSVEGETGSDDENDEFVYLFNDSTSNNRQTHPQLHFPQEDDDGPGEYAADIDSPPTPPNEPPPPQPTSYFDEDEDDDEIPELMEESDDEDGEEEDDEEIERELLQEDEDGREEGGVGTIPVVTEPVNEDVPMPGHFNEEEPSTSTRTRRNVAPPPGFYSETNQQTRGRGVKVPQPYTPKEAALAALIAEIDETLGQEGVSIAANQDLVSALTMAMAATQDSDSPTFEEAMAGAEKEKWLEAIREEMAQIDKMHTYDVVEVDRCEIPNIIGSRFVLRRKRDAQGNIVRYKARLVGKGFSQRPGIDFNETFAPTIRPVTLRLILALGATMGSAIEQGDAKNAYLNGVLPPNEIIYMQPHPIFYRLYPSLVPRLKSAKANGKSLALRLWRPLYGTKQGGNKWYEELCFVLRKLGLTKSNADHALFYRFKSPSEYCLLGVATDDFTYVADSTGSIKTLKKEMGEHMELAEMGELSWLLGVDVRRDLKARTISLSQSAYITSILERFGMANCKSASTPLEPNIDLTPGSEHVSSALLPPKKKSEYRELVGLLMYLSVMTRPDLASALAVLARYLEQPHTTHMEAGLHVLRYIKATKDFRLTLGGKDFVFSGYSDANWGTELHRHSISGYTFSTGTSVISWSSKKQPIITLSSTESEYVALTHATKEAKWLRTLIREVLPVVGLGSYVEKFKPTVLYCDNQGAIKLSTNPVFHARTKHIDIHFHFIRQTITNRDLQLVYCPTDSMVADIMTKQLARVKFTKFRKAMGVFGPDELVESDARIEGEC</sequence>
<comment type="caution">
    <text evidence="5">The sequence shown here is derived from an EMBL/GenBank/DDBJ whole genome shotgun (WGS) entry which is preliminary data.</text>
</comment>
<dbReference type="PANTHER" id="PTHR11439">
    <property type="entry name" value="GAG-POL-RELATED RETROTRANSPOSON"/>
    <property type="match status" value="1"/>
</dbReference>
<feature type="compositionally biased region" description="Low complexity" evidence="3">
    <location>
        <begin position="236"/>
        <end position="252"/>
    </location>
</feature>
<dbReference type="InterPro" id="IPR054722">
    <property type="entry name" value="PolX-like_BBD"/>
</dbReference>
<evidence type="ECO:0000256" key="1">
    <source>
        <dbReference type="ARBA" id="ARBA00022750"/>
    </source>
</evidence>
<evidence type="ECO:0000313" key="5">
    <source>
        <dbReference type="EMBL" id="KAJ2921070.1"/>
    </source>
</evidence>
<dbReference type="InterPro" id="IPR043502">
    <property type="entry name" value="DNA/RNA_pol_sf"/>
</dbReference>
<keyword evidence="1" id="KW-0645">Protease</keyword>
<dbReference type="GO" id="GO:0004190">
    <property type="term" value="F:aspartic-type endopeptidase activity"/>
    <property type="evidence" value="ECO:0007669"/>
    <property type="project" value="UniProtKB-KW"/>
</dbReference>
<dbReference type="Pfam" id="PF22936">
    <property type="entry name" value="Pol_BBD"/>
    <property type="match status" value="1"/>
</dbReference>
<dbReference type="GO" id="GO:0015074">
    <property type="term" value="P:DNA integration"/>
    <property type="evidence" value="ECO:0007669"/>
    <property type="project" value="InterPro"/>
</dbReference>
<feature type="region of interest" description="Disordered" evidence="3">
    <location>
        <begin position="808"/>
        <end position="959"/>
    </location>
</feature>
<dbReference type="InterPro" id="IPR012337">
    <property type="entry name" value="RNaseH-like_sf"/>
</dbReference>
<proteinExistence type="predicted"/>
<evidence type="ECO:0000256" key="2">
    <source>
        <dbReference type="ARBA" id="ARBA00022884"/>
    </source>
</evidence>
<dbReference type="CDD" id="cd09272">
    <property type="entry name" value="RNase_HI_RT_Ty1"/>
    <property type="match status" value="1"/>
</dbReference>
<dbReference type="PROSITE" id="PS50994">
    <property type="entry name" value="INTEGRASE"/>
    <property type="match status" value="1"/>
</dbReference>
<feature type="compositionally biased region" description="Acidic residues" evidence="3">
    <location>
        <begin position="855"/>
        <end position="896"/>
    </location>
</feature>
<protein>
    <recommendedName>
        <fullName evidence="4">Integrase catalytic domain-containing protein</fullName>
    </recommendedName>
</protein>
<dbReference type="PANTHER" id="PTHR11439:SF483">
    <property type="entry name" value="PEPTIDE SYNTHASE GLIP-LIKE, PUTATIVE (AFU_ORTHOLOGUE AFUA_3G12920)-RELATED"/>
    <property type="match status" value="1"/>
</dbReference>
<evidence type="ECO:0000256" key="3">
    <source>
        <dbReference type="SAM" id="MobiDB-lite"/>
    </source>
</evidence>
<dbReference type="EMBL" id="JANBPK010001682">
    <property type="protein sequence ID" value="KAJ2921070.1"/>
    <property type="molecule type" value="Genomic_DNA"/>
</dbReference>
<dbReference type="InterPro" id="IPR013103">
    <property type="entry name" value="RVT_2"/>
</dbReference>
<accession>A0A9W8IY52</accession>